<dbReference type="InterPro" id="IPR050229">
    <property type="entry name" value="GlpE_sulfurtransferase"/>
</dbReference>
<organism evidence="2 3">
    <name type="scientific">Rhodospira trueperi</name>
    <dbReference type="NCBI Taxonomy" id="69960"/>
    <lineage>
        <taxon>Bacteria</taxon>
        <taxon>Pseudomonadati</taxon>
        <taxon>Pseudomonadota</taxon>
        <taxon>Alphaproteobacteria</taxon>
        <taxon>Rhodospirillales</taxon>
        <taxon>Rhodospirillaceae</taxon>
        <taxon>Rhodospira</taxon>
    </lineage>
</organism>
<dbReference type="CDD" id="cd00158">
    <property type="entry name" value="RHOD"/>
    <property type="match status" value="1"/>
</dbReference>
<dbReference type="STRING" id="69960.SAMN05421720_106127"/>
<feature type="domain" description="Rhodanese" evidence="1">
    <location>
        <begin position="31"/>
        <end position="121"/>
    </location>
</feature>
<dbReference type="SMART" id="SM00450">
    <property type="entry name" value="RHOD"/>
    <property type="match status" value="1"/>
</dbReference>
<dbReference type="InterPro" id="IPR001763">
    <property type="entry name" value="Rhodanese-like_dom"/>
</dbReference>
<dbReference type="OrthoDB" id="9807812at2"/>
<sequence>MFLSPPDRETLAVLRERVHLIDAPTALNWYRAGQALMIDVREPFEYGQAHIPEAKLVPLSSFEPDHIPTPPEAGRLVLHCAVGVRCGYAAMALVRVGHPGPLYRVEGGFKAWQAHGGPVERGSWC</sequence>
<protein>
    <submittedName>
        <fullName evidence="2">Rhodanese-related sulfurtransferase</fullName>
    </submittedName>
</protein>
<keyword evidence="2" id="KW-0808">Transferase</keyword>
<dbReference type="GO" id="GO:0016740">
    <property type="term" value="F:transferase activity"/>
    <property type="evidence" value="ECO:0007669"/>
    <property type="project" value="UniProtKB-KW"/>
</dbReference>
<dbReference type="SUPFAM" id="SSF52821">
    <property type="entry name" value="Rhodanese/Cell cycle control phosphatase"/>
    <property type="match status" value="1"/>
</dbReference>
<evidence type="ECO:0000313" key="2">
    <source>
        <dbReference type="EMBL" id="SDE40054.1"/>
    </source>
</evidence>
<dbReference type="EMBL" id="FNAP01000006">
    <property type="protein sequence ID" value="SDE40054.1"/>
    <property type="molecule type" value="Genomic_DNA"/>
</dbReference>
<dbReference type="PANTHER" id="PTHR43031:SF1">
    <property type="entry name" value="PYRIDINE NUCLEOTIDE-DISULPHIDE OXIDOREDUCTASE"/>
    <property type="match status" value="1"/>
</dbReference>
<dbReference type="InterPro" id="IPR036873">
    <property type="entry name" value="Rhodanese-like_dom_sf"/>
</dbReference>
<proteinExistence type="predicted"/>
<dbReference type="Gene3D" id="3.40.250.10">
    <property type="entry name" value="Rhodanese-like domain"/>
    <property type="match status" value="1"/>
</dbReference>
<dbReference type="RefSeq" id="WP_092785661.1">
    <property type="nucleotide sequence ID" value="NZ_FNAP01000006.1"/>
</dbReference>
<dbReference type="AlphaFoldDB" id="A0A1G7CKW0"/>
<accession>A0A1G7CKW0</accession>
<evidence type="ECO:0000259" key="1">
    <source>
        <dbReference type="PROSITE" id="PS50206"/>
    </source>
</evidence>
<name>A0A1G7CKW0_9PROT</name>
<dbReference type="PROSITE" id="PS50206">
    <property type="entry name" value="RHODANESE_3"/>
    <property type="match status" value="1"/>
</dbReference>
<reference evidence="2 3" key="1">
    <citation type="submission" date="2016-10" db="EMBL/GenBank/DDBJ databases">
        <authorList>
            <person name="de Groot N.N."/>
        </authorList>
    </citation>
    <scope>NUCLEOTIDE SEQUENCE [LARGE SCALE GENOMIC DNA]</scope>
    <source>
        <strain evidence="2 3">ATCC 700224</strain>
    </source>
</reference>
<gene>
    <name evidence="2" type="ORF">SAMN05421720_106127</name>
</gene>
<evidence type="ECO:0000313" key="3">
    <source>
        <dbReference type="Proteomes" id="UP000199412"/>
    </source>
</evidence>
<dbReference type="PANTHER" id="PTHR43031">
    <property type="entry name" value="FAD-DEPENDENT OXIDOREDUCTASE"/>
    <property type="match status" value="1"/>
</dbReference>
<dbReference type="Pfam" id="PF00581">
    <property type="entry name" value="Rhodanese"/>
    <property type="match status" value="1"/>
</dbReference>
<keyword evidence="3" id="KW-1185">Reference proteome</keyword>
<dbReference type="Proteomes" id="UP000199412">
    <property type="component" value="Unassembled WGS sequence"/>
</dbReference>